<sequence>MVHIMELSTELLECIISAILDPKDLFNLALVCKILHDLIIPHQLYFREIATKWDDYSDVALWNTINKRPILAHHIQTLQFMQPSSYDHVALRLAELRARVLEDPERTEVDSSPQGALETILQSISKMVHLRAFSWHSRITEESASRSCILGIFDGLDKCLNLTSLAVNIGYMEKHFMLPLPAQQLSFLTTLALAVPCLCELCASTSFYQKLLFALLETLQDVQIDFPSFSVHKEFPVSRQWNEFYKTVNWPNVRRLTLNHHGNNLGTSLHGSNSLLETFIARHPLMESFAYLGDTSYFNDDGGLDFSFALEHPSKLHNLKYVFSENNRRLNDKKLARVCDLQFVNTSFYNENVESLGSLPNLRFCSLTTRAQKFLARFVQLFPGVEKLNITLVKKNPGISEISNYIANLEGLNKLTHLGGLLCSHTYDENNRFLKIAAETVPSLTHVQVYHSHHKVWALVGRNAEGEYTGYEVVKLNNDGPPDWGLFFFGIPYTSGKGFAGGGYSWYGL</sequence>
<name>A0A0C9UZK9_SPHS4</name>
<evidence type="ECO:0000313" key="2">
    <source>
        <dbReference type="Proteomes" id="UP000054279"/>
    </source>
</evidence>
<organism evidence="1 2">
    <name type="scientific">Sphaerobolus stellatus (strain SS14)</name>
    <dbReference type="NCBI Taxonomy" id="990650"/>
    <lineage>
        <taxon>Eukaryota</taxon>
        <taxon>Fungi</taxon>
        <taxon>Dikarya</taxon>
        <taxon>Basidiomycota</taxon>
        <taxon>Agaricomycotina</taxon>
        <taxon>Agaricomycetes</taxon>
        <taxon>Phallomycetidae</taxon>
        <taxon>Geastrales</taxon>
        <taxon>Sphaerobolaceae</taxon>
        <taxon>Sphaerobolus</taxon>
    </lineage>
</organism>
<dbReference type="CDD" id="cd09917">
    <property type="entry name" value="F-box_SF"/>
    <property type="match status" value="1"/>
</dbReference>
<dbReference type="EMBL" id="KN837258">
    <property type="protein sequence ID" value="KIJ30570.1"/>
    <property type="molecule type" value="Genomic_DNA"/>
</dbReference>
<dbReference type="InterPro" id="IPR036047">
    <property type="entry name" value="F-box-like_dom_sf"/>
</dbReference>
<protein>
    <recommendedName>
        <fullName evidence="3">F-box domain-containing protein</fullName>
    </recommendedName>
</protein>
<evidence type="ECO:0000313" key="1">
    <source>
        <dbReference type="EMBL" id="KIJ30570.1"/>
    </source>
</evidence>
<dbReference type="HOGENOM" id="CLU_568789_0_0_1"/>
<reference evidence="1 2" key="1">
    <citation type="submission" date="2014-06" db="EMBL/GenBank/DDBJ databases">
        <title>Evolutionary Origins and Diversification of the Mycorrhizal Mutualists.</title>
        <authorList>
            <consortium name="DOE Joint Genome Institute"/>
            <consortium name="Mycorrhizal Genomics Consortium"/>
            <person name="Kohler A."/>
            <person name="Kuo A."/>
            <person name="Nagy L.G."/>
            <person name="Floudas D."/>
            <person name="Copeland A."/>
            <person name="Barry K.W."/>
            <person name="Cichocki N."/>
            <person name="Veneault-Fourrey C."/>
            <person name="LaButti K."/>
            <person name="Lindquist E.A."/>
            <person name="Lipzen A."/>
            <person name="Lundell T."/>
            <person name="Morin E."/>
            <person name="Murat C."/>
            <person name="Riley R."/>
            <person name="Ohm R."/>
            <person name="Sun H."/>
            <person name="Tunlid A."/>
            <person name="Henrissat B."/>
            <person name="Grigoriev I.V."/>
            <person name="Hibbett D.S."/>
            <person name="Martin F."/>
        </authorList>
    </citation>
    <scope>NUCLEOTIDE SEQUENCE [LARGE SCALE GENOMIC DNA]</scope>
    <source>
        <strain evidence="1 2">SS14</strain>
    </source>
</reference>
<proteinExistence type="predicted"/>
<gene>
    <name evidence="1" type="ORF">M422DRAFT_267816</name>
</gene>
<dbReference type="AlphaFoldDB" id="A0A0C9UZK9"/>
<dbReference type="SUPFAM" id="SSF81383">
    <property type="entry name" value="F-box domain"/>
    <property type="match status" value="1"/>
</dbReference>
<accession>A0A0C9UZK9</accession>
<keyword evidence="2" id="KW-1185">Reference proteome</keyword>
<evidence type="ECO:0008006" key="3">
    <source>
        <dbReference type="Google" id="ProtNLM"/>
    </source>
</evidence>
<dbReference type="Proteomes" id="UP000054279">
    <property type="component" value="Unassembled WGS sequence"/>
</dbReference>